<dbReference type="RefSeq" id="WP_132315038.1">
    <property type="nucleotide sequence ID" value="NZ_FWZT01000002.1"/>
</dbReference>
<accession>A0A1Y6BCG1</accession>
<keyword evidence="1" id="KW-0472">Membrane</keyword>
<evidence type="ECO:0000256" key="2">
    <source>
        <dbReference type="SAM" id="SignalP"/>
    </source>
</evidence>
<evidence type="ECO:0000256" key="1">
    <source>
        <dbReference type="SAM" id="Phobius"/>
    </source>
</evidence>
<keyword evidence="4" id="KW-1185">Reference proteome</keyword>
<dbReference type="EMBL" id="FWZT01000002">
    <property type="protein sequence ID" value="SME97625.1"/>
    <property type="molecule type" value="Genomic_DNA"/>
</dbReference>
<feature type="chain" id="PRO_5012418688" evidence="2">
    <location>
        <begin position="19"/>
        <end position="210"/>
    </location>
</feature>
<sequence>MRLLQAFIIWALSGLAMADVAVVPKFIYVLHGGVDAVWGQYMFMVRNDNEDETTANFKVALPEETVDWQAQEGFQGIQFSLGEKGGVEFTKAFKPGDNVHTIGFKTPASSGSGKLTLTMPMDVGELSLMTSGDVTVVGEGMVTNKRTSGERYDKYHFYDLKAGDTISVEVQGVHVGRSQFWMYGWVAALVMLLACFGLAYVTRPQQTSEV</sequence>
<reference evidence="4" key="1">
    <citation type="submission" date="2017-04" db="EMBL/GenBank/DDBJ databases">
        <authorList>
            <person name="Varghese N."/>
            <person name="Submissions S."/>
        </authorList>
    </citation>
    <scope>NUCLEOTIDE SEQUENCE [LARGE SCALE GENOMIC DNA]</scope>
    <source>
        <strain evidence="4">RKEM611</strain>
    </source>
</reference>
<dbReference type="Proteomes" id="UP000192907">
    <property type="component" value="Unassembled WGS sequence"/>
</dbReference>
<feature type="transmembrane region" description="Helical" evidence="1">
    <location>
        <begin position="180"/>
        <end position="201"/>
    </location>
</feature>
<gene>
    <name evidence="3" type="ORF">SAMN06296036_102371</name>
</gene>
<evidence type="ECO:0000313" key="3">
    <source>
        <dbReference type="EMBL" id="SME97625.1"/>
    </source>
</evidence>
<name>A0A1Y6BCG1_9BACT</name>
<keyword evidence="1" id="KW-0812">Transmembrane</keyword>
<protein>
    <submittedName>
        <fullName evidence="3">Uncharacterized protein</fullName>
    </submittedName>
</protein>
<organism evidence="3 4">
    <name type="scientific">Pseudobacteriovorax antillogorgiicola</name>
    <dbReference type="NCBI Taxonomy" id="1513793"/>
    <lineage>
        <taxon>Bacteria</taxon>
        <taxon>Pseudomonadati</taxon>
        <taxon>Bdellovibrionota</taxon>
        <taxon>Oligoflexia</taxon>
        <taxon>Oligoflexales</taxon>
        <taxon>Pseudobacteriovoracaceae</taxon>
        <taxon>Pseudobacteriovorax</taxon>
    </lineage>
</organism>
<evidence type="ECO:0000313" key="4">
    <source>
        <dbReference type="Proteomes" id="UP000192907"/>
    </source>
</evidence>
<feature type="signal peptide" evidence="2">
    <location>
        <begin position="1"/>
        <end position="18"/>
    </location>
</feature>
<keyword evidence="1" id="KW-1133">Transmembrane helix</keyword>
<keyword evidence="2" id="KW-0732">Signal</keyword>
<dbReference type="OrthoDB" id="9997641at2"/>
<proteinExistence type="predicted"/>
<dbReference type="STRING" id="1513793.SAMN06296036_102371"/>
<dbReference type="AlphaFoldDB" id="A0A1Y6BCG1"/>